<reference evidence="1" key="1">
    <citation type="submission" date="2020-05" db="EMBL/GenBank/DDBJ databases">
        <title>Large-scale comparative analyses of tick genomes elucidate their genetic diversity and vector capacities.</title>
        <authorList>
            <person name="Jia N."/>
            <person name="Wang J."/>
            <person name="Shi W."/>
            <person name="Du L."/>
            <person name="Sun Y."/>
            <person name="Zhan W."/>
            <person name="Jiang J."/>
            <person name="Wang Q."/>
            <person name="Zhang B."/>
            <person name="Ji P."/>
            <person name="Sakyi L.B."/>
            <person name="Cui X."/>
            <person name="Yuan T."/>
            <person name="Jiang B."/>
            <person name="Yang W."/>
            <person name="Lam T.T.-Y."/>
            <person name="Chang Q."/>
            <person name="Ding S."/>
            <person name="Wang X."/>
            <person name="Zhu J."/>
            <person name="Ruan X."/>
            <person name="Zhao L."/>
            <person name="Wei J."/>
            <person name="Que T."/>
            <person name="Du C."/>
            <person name="Cheng J."/>
            <person name="Dai P."/>
            <person name="Han X."/>
            <person name="Huang E."/>
            <person name="Gao Y."/>
            <person name="Liu J."/>
            <person name="Shao H."/>
            <person name="Ye R."/>
            <person name="Li L."/>
            <person name="Wei W."/>
            <person name="Wang X."/>
            <person name="Wang C."/>
            <person name="Yang T."/>
            <person name="Huo Q."/>
            <person name="Li W."/>
            <person name="Guo W."/>
            <person name="Chen H."/>
            <person name="Zhou L."/>
            <person name="Ni X."/>
            <person name="Tian J."/>
            <person name="Zhou Y."/>
            <person name="Sheng Y."/>
            <person name="Liu T."/>
            <person name="Pan Y."/>
            <person name="Xia L."/>
            <person name="Li J."/>
            <person name="Zhao F."/>
            <person name="Cao W."/>
        </authorList>
    </citation>
    <scope>NUCLEOTIDE SEQUENCE</scope>
    <source>
        <strain evidence="1">Hyas-2018</strain>
    </source>
</reference>
<protein>
    <submittedName>
        <fullName evidence="1">Uncharacterized protein</fullName>
    </submittedName>
</protein>
<evidence type="ECO:0000313" key="1">
    <source>
        <dbReference type="EMBL" id="KAH6924219.1"/>
    </source>
</evidence>
<proteinExistence type="predicted"/>
<gene>
    <name evidence="1" type="ORF">HPB50_013864</name>
</gene>
<dbReference type="EMBL" id="CM023488">
    <property type="protein sequence ID" value="KAH6924219.1"/>
    <property type="molecule type" value="Genomic_DNA"/>
</dbReference>
<keyword evidence="2" id="KW-1185">Reference proteome</keyword>
<accession>A0ACB7RUL9</accession>
<organism evidence="1 2">
    <name type="scientific">Hyalomma asiaticum</name>
    <name type="common">Tick</name>
    <dbReference type="NCBI Taxonomy" id="266040"/>
    <lineage>
        <taxon>Eukaryota</taxon>
        <taxon>Metazoa</taxon>
        <taxon>Ecdysozoa</taxon>
        <taxon>Arthropoda</taxon>
        <taxon>Chelicerata</taxon>
        <taxon>Arachnida</taxon>
        <taxon>Acari</taxon>
        <taxon>Parasitiformes</taxon>
        <taxon>Ixodida</taxon>
        <taxon>Ixodoidea</taxon>
        <taxon>Ixodidae</taxon>
        <taxon>Hyalomminae</taxon>
        <taxon>Hyalomma</taxon>
    </lineage>
</organism>
<dbReference type="Proteomes" id="UP000821845">
    <property type="component" value="Chromosome 8"/>
</dbReference>
<evidence type="ECO:0000313" key="2">
    <source>
        <dbReference type="Proteomes" id="UP000821845"/>
    </source>
</evidence>
<comment type="caution">
    <text evidence="1">The sequence shown here is derived from an EMBL/GenBank/DDBJ whole genome shotgun (WGS) entry which is preliminary data.</text>
</comment>
<sequence length="769" mass="87923">MAKRGMDLRSRELEDFAIELSDDHPKLFGSVNDVLAFFNDADEFQRTTVPSTRPSQVCTFTKQHSNCWAVKQQKAWNRLLTPRGVQLIELQIGTLHFRTLNVDPEELSEEEDVKFLCLCLWLLRHHRCINSVSLYIPVVAPRHGSVFTNRLRFTSFVQRLEIRGDSPFRVTPGEDSPSVGRPVAIRFERRLRDDTFNCLSELRELALSSLNFSSNEELCNLTGCLARNNETLTALILIDVEMSAESCFILLMTVSQNLYKLQDFRIKTSGMKPRDQIVRALPLVGSMRTVSRLYVHADHGMVDMLQCLSNNSMLRQLTLEPVVDNVAVLAALANLICGHPVHMRLKMRLDIPAIRNASTAMDHLDRMIRRGCLRSLVLSGSTITLSQLLKISHSLELSDLEELYVDDCDVACEAVEKFSRAIFMRKDTFKELNVGSPCGSEEQQQSMFSYMVAYGVCGKITLVYTDSLVRNYQLWARVPAFNHFTKVTLCCSEKTLIEPVLRILRNAKRTLESLSITAAEVLSSMGATFVAQLIQECTRLRVLRLRCRINENGCVHILRALAASRTVVLLTVERWDITRRVTEAFADMLRDNRSLYRLEFYWQDIEDFQDFSLFLTKGLTFNRTVAVMKVYQGPQRDEVIDLNETTMVALQRNEMLLSWVTEVILRDRMALEGTVLADLLDVCDAPLDMYQRSADYSPRTSANRAQWALMATRSTYYALREAFPEPIHRSASAEAQRRLQDVIRAVEMSVEDKVREAGFERVRDDDDED</sequence>
<name>A0ACB7RUL9_HYAAI</name>